<dbReference type="GO" id="GO:0016020">
    <property type="term" value="C:membrane"/>
    <property type="evidence" value="ECO:0007669"/>
    <property type="project" value="UniProtKB-SubCell"/>
</dbReference>
<feature type="chain" id="PRO_5042868655" evidence="2">
    <location>
        <begin position="20"/>
        <end position="344"/>
    </location>
</feature>
<proteinExistence type="predicted"/>
<keyword evidence="2" id="KW-0732">Signal</keyword>
<evidence type="ECO:0000313" key="4">
    <source>
        <dbReference type="EMBL" id="KAK6935944.1"/>
    </source>
</evidence>
<dbReference type="Pfam" id="PF12819">
    <property type="entry name" value="Malectin_like"/>
    <property type="match status" value="1"/>
</dbReference>
<gene>
    <name evidence="4" type="ORF">RJ641_032974</name>
</gene>
<evidence type="ECO:0000259" key="3">
    <source>
        <dbReference type="Pfam" id="PF12819"/>
    </source>
</evidence>
<evidence type="ECO:0000256" key="2">
    <source>
        <dbReference type="SAM" id="SignalP"/>
    </source>
</evidence>
<dbReference type="AlphaFoldDB" id="A0AAN8VQC6"/>
<feature type="domain" description="Malectin-like" evidence="3">
    <location>
        <begin position="25"/>
        <end position="296"/>
    </location>
</feature>
<protein>
    <submittedName>
        <fullName evidence="4">Malectin-like domain</fullName>
    </submittedName>
</protein>
<evidence type="ECO:0000313" key="5">
    <source>
        <dbReference type="Proteomes" id="UP001370490"/>
    </source>
</evidence>
<comment type="caution">
    <text evidence="4">The sequence shown here is derived from an EMBL/GenBank/DDBJ whole genome shotgun (WGS) entry which is preliminary data.</text>
</comment>
<sequence length="344" mass="37816">MAADLVIILLLLCCSPSSANLFVSLDCGATSTYQDAYGITWNPDNAYIQSGDTAHTADGATGAIQTLRHFKSRKKNCYSIPGEPGGKVLVRASFNYGNYDLNSSPPTIDLHFDGNYWTTVMTSLDEYNVYEVTYVPTGNNISVCVAQIYTNQFPFMSALEVRSLENNMYNQFNSSYALFLNQRSAFGVDPLSLPPPLRYGQYGYDQYDRIWDESGSTNWISVTSNASSVDVSQTADNPPQSVFEYAITTSDVSVDLSLPNILPSSSVPVYINMYFSEVSELDYTVDSRNFNLYIDDSTQPPLINAMEVFVVSDPLTAGTYANDVISITTASPGPFLISLAPFLI</sequence>
<dbReference type="InterPro" id="IPR024788">
    <property type="entry name" value="Malectin-like_Carb-bd_dom"/>
</dbReference>
<accession>A0AAN8VQC6</accession>
<reference evidence="4 5" key="1">
    <citation type="submission" date="2023-12" db="EMBL/GenBank/DDBJ databases">
        <title>A high-quality genome assembly for Dillenia turbinata (Dilleniales).</title>
        <authorList>
            <person name="Chanderbali A."/>
        </authorList>
    </citation>
    <scope>NUCLEOTIDE SEQUENCE [LARGE SCALE GENOMIC DNA]</scope>
    <source>
        <strain evidence="4">LSX21</strain>
        <tissue evidence="4">Leaf</tissue>
    </source>
</reference>
<dbReference type="PANTHER" id="PTHR45631">
    <property type="entry name" value="OS07G0107800 PROTEIN-RELATED"/>
    <property type="match status" value="1"/>
</dbReference>
<feature type="signal peptide" evidence="2">
    <location>
        <begin position="1"/>
        <end position="19"/>
    </location>
</feature>
<dbReference type="Proteomes" id="UP001370490">
    <property type="component" value="Unassembled WGS sequence"/>
</dbReference>
<keyword evidence="5" id="KW-1185">Reference proteome</keyword>
<dbReference type="EMBL" id="JBAMMX010000007">
    <property type="protein sequence ID" value="KAK6935944.1"/>
    <property type="molecule type" value="Genomic_DNA"/>
</dbReference>
<dbReference type="PANTHER" id="PTHR45631:SF44">
    <property type="entry name" value="CARBOHYDRATE-BINDING PROTEIN OF THE ER PROTEIN"/>
    <property type="match status" value="1"/>
</dbReference>
<comment type="subcellular location">
    <subcellularLocation>
        <location evidence="1">Membrane</location>
        <topology evidence="1">Single-pass membrane protein</topology>
    </subcellularLocation>
</comment>
<name>A0AAN8VQC6_9MAGN</name>
<evidence type="ECO:0000256" key="1">
    <source>
        <dbReference type="ARBA" id="ARBA00004167"/>
    </source>
</evidence>
<organism evidence="4 5">
    <name type="scientific">Dillenia turbinata</name>
    <dbReference type="NCBI Taxonomy" id="194707"/>
    <lineage>
        <taxon>Eukaryota</taxon>
        <taxon>Viridiplantae</taxon>
        <taxon>Streptophyta</taxon>
        <taxon>Embryophyta</taxon>
        <taxon>Tracheophyta</taxon>
        <taxon>Spermatophyta</taxon>
        <taxon>Magnoliopsida</taxon>
        <taxon>eudicotyledons</taxon>
        <taxon>Gunneridae</taxon>
        <taxon>Pentapetalae</taxon>
        <taxon>Dilleniales</taxon>
        <taxon>Dilleniaceae</taxon>
        <taxon>Dillenia</taxon>
    </lineage>
</organism>